<evidence type="ECO:0000256" key="1">
    <source>
        <dbReference type="ARBA" id="ARBA00004046"/>
    </source>
</evidence>
<reference evidence="9" key="1">
    <citation type="submission" date="2022-01" db="EMBL/GenBank/DDBJ databases">
        <authorList>
            <person name="King R."/>
        </authorList>
    </citation>
    <scope>NUCLEOTIDE SEQUENCE</scope>
</reference>
<keyword evidence="6" id="KW-0690">Ribosome biogenesis</keyword>
<evidence type="ECO:0000256" key="5">
    <source>
        <dbReference type="ARBA" id="ARBA00023242"/>
    </source>
</evidence>
<organism evidence="9 10">
    <name type="scientific">Psylliodes chrysocephalus</name>
    <dbReference type="NCBI Taxonomy" id="3402493"/>
    <lineage>
        <taxon>Eukaryota</taxon>
        <taxon>Metazoa</taxon>
        <taxon>Ecdysozoa</taxon>
        <taxon>Arthropoda</taxon>
        <taxon>Hexapoda</taxon>
        <taxon>Insecta</taxon>
        <taxon>Pterygota</taxon>
        <taxon>Neoptera</taxon>
        <taxon>Endopterygota</taxon>
        <taxon>Coleoptera</taxon>
        <taxon>Polyphaga</taxon>
        <taxon>Cucujiformia</taxon>
        <taxon>Chrysomeloidea</taxon>
        <taxon>Chrysomelidae</taxon>
        <taxon>Galerucinae</taxon>
        <taxon>Alticini</taxon>
        <taxon>Psylliodes</taxon>
    </lineage>
</organism>
<accession>A0A9P0CXQ9</accession>
<dbReference type="FunFam" id="3.30.70.1730:FF:000005">
    <property type="entry name" value="Ribosome assembly factor mrt4"/>
    <property type="match status" value="1"/>
</dbReference>
<dbReference type="CDD" id="cd05796">
    <property type="entry name" value="Ribosomal_P0_like"/>
    <property type="match status" value="1"/>
</dbReference>
<dbReference type="EMBL" id="OV651815">
    <property type="protein sequence ID" value="CAH1108195.1"/>
    <property type="molecule type" value="Genomic_DNA"/>
</dbReference>
<dbReference type="Pfam" id="PF00466">
    <property type="entry name" value="Ribosomal_L10"/>
    <property type="match status" value="1"/>
</dbReference>
<dbReference type="PANTHER" id="PTHR45841:SF1">
    <property type="entry name" value="MRNA TURNOVER PROTEIN 4 HOMOLOG"/>
    <property type="match status" value="1"/>
</dbReference>
<dbReference type="GO" id="GO:0003723">
    <property type="term" value="F:RNA binding"/>
    <property type="evidence" value="ECO:0007669"/>
    <property type="project" value="TreeGrafter"/>
</dbReference>
<dbReference type="GO" id="GO:0000027">
    <property type="term" value="P:ribosomal large subunit assembly"/>
    <property type="evidence" value="ECO:0007669"/>
    <property type="project" value="InterPro"/>
</dbReference>
<evidence type="ECO:0000256" key="2">
    <source>
        <dbReference type="ARBA" id="ARBA00008889"/>
    </source>
</evidence>
<dbReference type="InterPro" id="IPR043164">
    <property type="entry name" value="Ribosomal_uL10-like_insert_sf"/>
</dbReference>
<protein>
    <recommendedName>
        <fullName evidence="6">Ribosome assembly factor mrt4</fullName>
    </recommendedName>
</protein>
<dbReference type="Pfam" id="PF17777">
    <property type="entry name" value="RL10P_insert"/>
    <property type="match status" value="1"/>
</dbReference>
<feature type="compositionally biased region" description="Acidic residues" evidence="7">
    <location>
        <begin position="220"/>
        <end position="241"/>
    </location>
</feature>
<evidence type="ECO:0000256" key="3">
    <source>
        <dbReference type="ARBA" id="ARBA00011117"/>
    </source>
</evidence>
<name>A0A9P0CXQ9_9CUCU</name>
<dbReference type="Gene3D" id="3.30.70.1730">
    <property type="match status" value="1"/>
</dbReference>
<keyword evidence="4 6" id="KW-0963">Cytoplasm</keyword>
<comment type="similarity">
    <text evidence="2 6">Belongs to the universal ribosomal protein uL10 family.</text>
</comment>
<dbReference type="GO" id="GO:0006364">
    <property type="term" value="P:rRNA processing"/>
    <property type="evidence" value="ECO:0007669"/>
    <property type="project" value="TreeGrafter"/>
</dbReference>
<dbReference type="Proteomes" id="UP001153636">
    <property type="component" value="Chromosome 3"/>
</dbReference>
<comment type="subcellular location">
    <subcellularLocation>
        <location evidence="6">Cytoplasm</location>
    </subcellularLocation>
    <subcellularLocation>
        <location evidence="6">Nucleus</location>
        <location evidence="6">Nucleolus</location>
    </subcellularLocation>
</comment>
<keyword evidence="10" id="KW-1185">Reference proteome</keyword>
<dbReference type="GO" id="GO:0030687">
    <property type="term" value="C:preribosome, large subunit precursor"/>
    <property type="evidence" value="ECO:0007669"/>
    <property type="project" value="TreeGrafter"/>
</dbReference>
<dbReference type="AlphaFoldDB" id="A0A9P0CXQ9"/>
<dbReference type="GO" id="GO:0005737">
    <property type="term" value="C:cytoplasm"/>
    <property type="evidence" value="ECO:0007669"/>
    <property type="project" value="UniProtKB-SubCell"/>
</dbReference>
<evidence type="ECO:0000256" key="7">
    <source>
        <dbReference type="SAM" id="MobiDB-lite"/>
    </source>
</evidence>
<dbReference type="InterPro" id="IPR001790">
    <property type="entry name" value="Ribosomal_uL10"/>
</dbReference>
<keyword evidence="5 6" id="KW-0539">Nucleus</keyword>
<evidence type="ECO:0000256" key="6">
    <source>
        <dbReference type="RuleBase" id="RU364039"/>
    </source>
</evidence>
<dbReference type="OrthoDB" id="10262308at2759"/>
<evidence type="ECO:0000259" key="8">
    <source>
        <dbReference type="Pfam" id="PF17777"/>
    </source>
</evidence>
<sequence length="241" mass="27840">MPKSKRDKKISLTKTDKKGLALKQKIVEDIRNCVEKYKSIYVFTYRNMRNETMKSVREEWKPSRFFIGKNRVIAIGFGRTAEEEVGEDLHKLSSCLKNQCGLLFTDCKKKEVVEWFKDYSVQEFARSGFIPKSTIKLEAGPLKQFSHAIEPYLRQLGLPTKLDKGVVTLLKDFEVCTKGKSLTPEQAKILELLEHKLATFKLILKAKWTKGKGFEKFKVEDDEDEEDNEDEADVEMDGDDN</sequence>
<dbReference type="GO" id="GO:0000956">
    <property type="term" value="P:nuclear-transcribed mRNA catabolic process"/>
    <property type="evidence" value="ECO:0007669"/>
    <property type="project" value="TreeGrafter"/>
</dbReference>
<comment type="function">
    <text evidence="1 6">Component of the ribosome assembly machinery. Nuclear paralog of the ribosomal protein P0, it binds pre-60S subunits at an early stage of assembly in the nucleolus, and is replaced by P0 in cytoplasmic pre-60S subunits and mature 80S ribosomes.</text>
</comment>
<dbReference type="GO" id="GO:0005730">
    <property type="term" value="C:nucleolus"/>
    <property type="evidence" value="ECO:0007669"/>
    <property type="project" value="UniProtKB-SubCell"/>
</dbReference>
<dbReference type="InterPro" id="IPR043141">
    <property type="entry name" value="Ribosomal_uL10-like_sf"/>
</dbReference>
<evidence type="ECO:0000313" key="9">
    <source>
        <dbReference type="EMBL" id="CAH1108195.1"/>
    </source>
</evidence>
<dbReference type="PANTHER" id="PTHR45841">
    <property type="entry name" value="MRNA TURNOVER PROTEIN 4 MRTO4"/>
    <property type="match status" value="1"/>
</dbReference>
<evidence type="ECO:0000256" key="4">
    <source>
        <dbReference type="ARBA" id="ARBA00022490"/>
    </source>
</evidence>
<dbReference type="FunFam" id="3.90.105.20:FF:000003">
    <property type="entry name" value="Ribosome assembly factor mrt4"/>
    <property type="match status" value="1"/>
</dbReference>
<dbReference type="Gene3D" id="3.90.105.20">
    <property type="match status" value="1"/>
</dbReference>
<feature type="region of interest" description="Disordered" evidence="7">
    <location>
        <begin position="218"/>
        <end position="241"/>
    </location>
</feature>
<gene>
    <name evidence="9" type="ORF">PSYICH_LOCUS9665</name>
</gene>
<dbReference type="SUPFAM" id="SSF160369">
    <property type="entry name" value="Ribosomal protein L10-like"/>
    <property type="match status" value="1"/>
</dbReference>
<proteinExistence type="inferred from homology"/>
<dbReference type="InterPro" id="IPR033867">
    <property type="entry name" value="Mrt4"/>
</dbReference>
<feature type="domain" description="Large ribosomal subunit protein uL10-like insertion" evidence="8">
    <location>
        <begin position="125"/>
        <end position="193"/>
    </location>
</feature>
<dbReference type="InterPro" id="IPR051742">
    <property type="entry name" value="Ribosome_Assembly_uL10"/>
</dbReference>
<comment type="subunit">
    <text evidence="3 6">Associates with the pre-60S ribosomal particle.</text>
</comment>
<dbReference type="InterPro" id="IPR040637">
    <property type="entry name" value="Ribosomal_uL10-like_insert"/>
</dbReference>
<evidence type="ECO:0000313" key="10">
    <source>
        <dbReference type="Proteomes" id="UP001153636"/>
    </source>
</evidence>